<sequence length="184" mass="19603">MKSFLKPSLALLFTASVFMTSCSNDEDPVPTNEEELITTLQLDFMPTAGGTTVTATYRDLDGPGGQAPTITPVQLAANKSYALAVTVLDESKTPAEDITEEVQEEGHEHQFFYVPSTGLNLTMTYNDADKNNLPMGINNRAATGAASTGTLQVVLKHQPGSKSATSTINTGETDVEVSFPVTIQ</sequence>
<dbReference type="RefSeq" id="WP_123128615.1">
    <property type="nucleotide sequence ID" value="NZ_RJJD01000015.1"/>
</dbReference>
<feature type="signal peptide" evidence="1">
    <location>
        <begin position="1"/>
        <end position="23"/>
    </location>
</feature>
<evidence type="ECO:0008006" key="4">
    <source>
        <dbReference type="Google" id="ProtNLM"/>
    </source>
</evidence>
<dbReference type="EMBL" id="RJJD01000015">
    <property type="protein sequence ID" value="RNI23694.1"/>
    <property type="molecule type" value="Genomic_DNA"/>
</dbReference>
<accession>A0A3M9MDX2</accession>
<gene>
    <name evidence="2" type="ORF">EFB08_19415</name>
</gene>
<comment type="caution">
    <text evidence="2">The sequence shown here is derived from an EMBL/GenBank/DDBJ whole genome shotgun (WGS) entry which is preliminary data.</text>
</comment>
<reference evidence="2 3" key="1">
    <citation type="submission" date="2018-11" db="EMBL/GenBank/DDBJ databases">
        <title>Rufibacter latericius sp. nov., isolated from water in Baiyang Lake.</title>
        <authorList>
            <person name="Yang Y."/>
        </authorList>
    </citation>
    <scope>NUCLEOTIDE SEQUENCE [LARGE SCALE GENOMIC DNA]</scope>
    <source>
        <strain evidence="2 3">R-22-1c-1</strain>
    </source>
</reference>
<keyword evidence="3" id="KW-1185">Reference proteome</keyword>
<dbReference type="PROSITE" id="PS51257">
    <property type="entry name" value="PROKAR_LIPOPROTEIN"/>
    <property type="match status" value="1"/>
</dbReference>
<protein>
    <recommendedName>
        <fullName evidence="4">Type 1 periplasmic binding fold superfamily protein</fullName>
    </recommendedName>
</protein>
<evidence type="ECO:0000313" key="2">
    <source>
        <dbReference type="EMBL" id="RNI23694.1"/>
    </source>
</evidence>
<evidence type="ECO:0000313" key="3">
    <source>
        <dbReference type="Proteomes" id="UP000272117"/>
    </source>
</evidence>
<organism evidence="2 3">
    <name type="scientific">Rufibacter latericius</name>
    <dbReference type="NCBI Taxonomy" id="2487040"/>
    <lineage>
        <taxon>Bacteria</taxon>
        <taxon>Pseudomonadati</taxon>
        <taxon>Bacteroidota</taxon>
        <taxon>Cytophagia</taxon>
        <taxon>Cytophagales</taxon>
        <taxon>Hymenobacteraceae</taxon>
        <taxon>Rufibacter</taxon>
    </lineage>
</organism>
<keyword evidence="1" id="KW-0732">Signal</keyword>
<proteinExistence type="predicted"/>
<dbReference type="AlphaFoldDB" id="A0A3M9MDX2"/>
<name>A0A3M9MDX2_9BACT</name>
<evidence type="ECO:0000256" key="1">
    <source>
        <dbReference type="SAM" id="SignalP"/>
    </source>
</evidence>
<dbReference type="OrthoDB" id="713689at2"/>
<feature type="chain" id="PRO_5018313338" description="Type 1 periplasmic binding fold superfamily protein" evidence="1">
    <location>
        <begin position="24"/>
        <end position="184"/>
    </location>
</feature>
<dbReference type="Proteomes" id="UP000272117">
    <property type="component" value="Unassembled WGS sequence"/>
</dbReference>